<evidence type="ECO:0000313" key="4">
    <source>
        <dbReference type="Proteomes" id="UP000641646"/>
    </source>
</evidence>
<dbReference type="Proteomes" id="UP000641646">
    <property type="component" value="Unassembled WGS sequence"/>
</dbReference>
<feature type="compositionally biased region" description="Polar residues" evidence="1">
    <location>
        <begin position="1"/>
        <end position="19"/>
    </location>
</feature>
<dbReference type="SUPFAM" id="SSF55021">
    <property type="entry name" value="ACT-like"/>
    <property type="match status" value="1"/>
</dbReference>
<dbReference type="Gene3D" id="3.30.70.260">
    <property type="match status" value="1"/>
</dbReference>
<name>A0A926VF85_9CYAN</name>
<dbReference type="SMART" id="SM00930">
    <property type="entry name" value="NIL"/>
    <property type="match status" value="1"/>
</dbReference>
<proteinExistence type="predicted"/>
<accession>A0A926VF85</accession>
<comment type="caution">
    <text evidence="3">The sequence shown here is derived from an EMBL/GenBank/DDBJ whole genome shotgun (WGS) entry which is preliminary data.</text>
</comment>
<gene>
    <name evidence="3" type="ORF">H6G03_17235</name>
</gene>
<evidence type="ECO:0000256" key="1">
    <source>
        <dbReference type="SAM" id="MobiDB-lite"/>
    </source>
</evidence>
<protein>
    <submittedName>
        <fullName evidence="3">NIL domain-containing protein</fullName>
    </submittedName>
</protein>
<dbReference type="AlphaFoldDB" id="A0A926VF85"/>
<dbReference type="EMBL" id="JACJPW010000042">
    <property type="protein sequence ID" value="MBD2182785.1"/>
    <property type="molecule type" value="Genomic_DNA"/>
</dbReference>
<keyword evidence="4" id="KW-1185">Reference proteome</keyword>
<feature type="region of interest" description="Disordered" evidence="1">
    <location>
        <begin position="1"/>
        <end position="32"/>
    </location>
</feature>
<feature type="domain" description="NIL" evidence="2">
    <location>
        <begin position="35"/>
        <end position="109"/>
    </location>
</feature>
<evidence type="ECO:0000313" key="3">
    <source>
        <dbReference type="EMBL" id="MBD2182785.1"/>
    </source>
</evidence>
<reference evidence="3" key="1">
    <citation type="journal article" date="2015" name="ISME J.">
        <title>Draft Genome Sequence of Streptomyces incarnatus NRRL8089, which Produces the Nucleoside Antibiotic Sinefungin.</title>
        <authorList>
            <person name="Oshima K."/>
            <person name="Hattori M."/>
            <person name="Shimizu H."/>
            <person name="Fukuda K."/>
            <person name="Nemoto M."/>
            <person name="Inagaki K."/>
            <person name="Tamura T."/>
        </authorList>
    </citation>
    <scope>NUCLEOTIDE SEQUENCE</scope>
    <source>
        <strain evidence="3">FACHB-1375</strain>
    </source>
</reference>
<sequence length="117" mass="13323">MVLQNSNNIPSEQFDTSALSKELDLPTSPDDNRHTQVRIRVRIPKHYHEEPIISQLISQHGVTVNIAAALLSANARDDGWFDLELKGTSGQIRSALIYINDLDLEVWHDSNFQEESW</sequence>
<dbReference type="Pfam" id="PF09383">
    <property type="entry name" value="NIL"/>
    <property type="match status" value="1"/>
</dbReference>
<dbReference type="InterPro" id="IPR018449">
    <property type="entry name" value="NIL_domain"/>
</dbReference>
<organism evidence="3 4">
    <name type="scientific">Aerosakkonema funiforme FACHB-1375</name>
    <dbReference type="NCBI Taxonomy" id="2949571"/>
    <lineage>
        <taxon>Bacteria</taxon>
        <taxon>Bacillati</taxon>
        <taxon>Cyanobacteriota</taxon>
        <taxon>Cyanophyceae</taxon>
        <taxon>Oscillatoriophycideae</taxon>
        <taxon>Aerosakkonematales</taxon>
        <taxon>Aerosakkonemataceae</taxon>
        <taxon>Aerosakkonema</taxon>
    </lineage>
</organism>
<reference evidence="3" key="2">
    <citation type="submission" date="2020-08" db="EMBL/GenBank/DDBJ databases">
        <authorList>
            <person name="Chen M."/>
            <person name="Teng W."/>
            <person name="Zhao L."/>
            <person name="Hu C."/>
            <person name="Zhou Y."/>
            <person name="Han B."/>
            <person name="Song L."/>
            <person name="Shu W."/>
        </authorList>
    </citation>
    <scope>NUCLEOTIDE SEQUENCE</scope>
    <source>
        <strain evidence="3">FACHB-1375</strain>
    </source>
</reference>
<dbReference type="InterPro" id="IPR045865">
    <property type="entry name" value="ACT-like_dom_sf"/>
</dbReference>
<evidence type="ECO:0000259" key="2">
    <source>
        <dbReference type="SMART" id="SM00930"/>
    </source>
</evidence>
<dbReference type="RefSeq" id="WP_190465843.1">
    <property type="nucleotide sequence ID" value="NZ_JACJPW010000042.1"/>
</dbReference>